<dbReference type="RefSeq" id="WP_367854015.1">
    <property type="nucleotide sequence ID" value="NZ_JBFOHK010000002.1"/>
</dbReference>
<feature type="signal peptide" evidence="1">
    <location>
        <begin position="1"/>
        <end position="27"/>
    </location>
</feature>
<keyword evidence="4" id="KW-1185">Reference proteome</keyword>
<dbReference type="EMBL" id="JBFOHK010000002">
    <property type="protein sequence ID" value="MEW9571950.1"/>
    <property type="molecule type" value="Genomic_DNA"/>
</dbReference>
<evidence type="ECO:0000313" key="3">
    <source>
        <dbReference type="EMBL" id="MEW9571950.1"/>
    </source>
</evidence>
<gene>
    <name evidence="3" type="ORF">ABQJ54_09305</name>
</gene>
<feature type="chain" id="PRO_5046436492" evidence="1">
    <location>
        <begin position="28"/>
        <end position="143"/>
    </location>
</feature>
<dbReference type="InterPro" id="IPR002048">
    <property type="entry name" value="EF_hand_dom"/>
</dbReference>
<evidence type="ECO:0000259" key="2">
    <source>
        <dbReference type="PROSITE" id="PS50222"/>
    </source>
</evidence>
<dbReference type="Gene3D" id="1.10.238.10">
    <property type="entry name" value="EF-hand"/>
    <property type="match status" value="1"/>
</dbReference>
<sequence>MGKDTRIFAVLTGLSSLSAAWSGAANAQERPLAGRDPGRVEMRQQVQNENRTSFETKAVESLRHARKQPLMTPQESTEAFLALDRNRDGFLSRSELPSVMVILRSQFDKYDTDHDHRLTYSEFANYTDVVPDERGSAARDRHE</sequence>
<organism evidence="3 4">
    <name type="scientific">Rhodanobacter lycopersici</name>
    <dbReference type="NCBI Taxonomy" id="3162487"/>
    <lineage>
        <taxon>Bacteria</taxon>
        <taxon>Pseudomonadati</taxon>
        <taxon>Pseudomonadota</taxon>
        <taxon>Gammaproteobacteria</taxon>
        <taxon>Lysobacterales</taxon>
        <taxon>Rhodanobacteraceae</taxon>
        <taxon>Rhodanobacter</taxon>
    </lineage>
</organism>
<dbReference type="SUPFAM" id="SSF47473">
    <property type="entry name" value="EF-hand"/>
    <property type="match status" value="1"/>
</dbReference>
<dbReference type="Proteomes" id="UP001556220">
    <property type="component" value="Unassembled WGS sequence"/>
</dbReference>
<dbReference type="Pfam" id="PF13499">
    <property type="entry name" value="EF-hand_7"/>
    <property type="match status" value="1"/>
</dbReference>
<protein>
    <submittedName>
        <fullName evidence="3">EF-hand domain-containing protein</fullName>
    </submittedName>
</protein>
<dbReference type="PROSITE" id="PS50222">
    <property type="entry name" value="EF_HAND_2"/>
    <property type="match status" value="1"/>
</dbReference>
<dbReference type="CDD" id="cd00051">
    <property type="entry name" value="EFh"/>
    <property type="match status" value="1"/>
</dbReference>
<accession>A0ABV3QDQ3</accession>
<proteinExistence type="predicted"/>
<evidence type="ECO:0000313" key="4">
    <source>
        <dbReference type="Proteomes" id="UP001556220"/>
    </source>
</evidence>
<feature type="domain" description="EF-hand" evidence="2">
    <location>
        <begin position="71"/>
        <end position="106"/>
    </location>
</feature>
<dbReference type="PROSITE" id="PS00018">
    <property type="entry name" value="EF_HAND_1"/>
    <property type="match status" value="2"/>
</dbReference>
<reference evidence="3 4" key="1">
    <citation type="submission" date="2024-06" db="EMBL/GenBank/DDBJ databases">
        <authorList>
            <person name="Woo H."/>
        </authorList>
    </citation>
    <scope>NUCLEOTIDE SEQUENCE [LARGE SCALE GENOMIC DNA]</scope>
    <source>
        <strain evidence="3 4">Si-c</strain>
    </source>
</reference>
<dbReference type="InterPro" id="IPR011992">
    <property type="entry name" value="EF-hand-dom_pair"/>
</dbReference>
<keyword evidence="1" id="KW-0732">Signal</keyword>
<name>A0ABV3QDQ3_9GAMM</name>
<evidence type="ECO:0000256" key="1">
    <source>
        <dbReference type="SAM" id="SignalP"/>
    </source>
</evidence>
<dbReference type="InterPro" id="IPR018247">
    <property type="entry name" value="EF_Hand_1_Ca_BS"/>
</dbReference>
<comment type="caution">
    <text evidence="3">The sequence shown here is derived from an EMBL/GenBank/DDBJ whole genome shotgun (WGS) entry which is preliminary data.</text>
</comment>